<dbReference type="PANTHER" id="PTHR42924:SF3">
    <property type="entry name" value="POLYMERASE_HISTIDINOL PHOSPHATASE N-TERMINAL DOMAIN-CONTAINING PROTEIN"/>
    <property type="match status" value="1"/>
</dbReference>
<dbReference type="InterPro" id="IPR052018">
    <property type="entry name" value="PHP_domain"/>
</dbReference>
<dbReference type="InterPro" id="IPR003141">
    <property type="entry name" value="Pol/His_phosphatase_N"/>
</dbReference>
<proteinExistence type="predicted"/>
<name>A0A9D1KQB9_9FIRM</name>
<feature type="domain" description="Polymerase/histidinol phosphatase N-terminal" evidence="1">
    <location>
        <begin position="5"/>
        <end position="73"/>
    </location>
</feature>
<reference evidence="2" key="1">
    <citation type="submission" date="2020-10" db="EMBL/GenBank/DDBJ databases">
        <authorList>
            <person name="Gilroy R."/>
        </authorList>
    </citation>
    <scope>NUCLEOTIDE SEQUENCE</scope>
    <source>
        <strain evidence="2">ChiBcec7-5410</strain>
    </source>
</reference>
<dbReference type="SMART" id="SM00481">
    <property type="entry name" value="POLIIIAc"/>
    <property type="match status" value="1"/>
</dbReference>
<sequence>MLIPYDLHIHSCLSPCGEEEMTPNNIVGMAQLLELGMIAVADHNTARQLPAIQKLAEEAGILLVPAIEITTAEEAHVLSLFPDVPAALEVGELVYGALPPVRNRPDIFGTQVIMDEQDNPCGELDKLLINATRLSIGEVFRVVRSVGGVPVPAHVDKSAYSVISSLGMIPPELEAKSVEISPQGLKRGFVLPEREKYRVITDSDAHALETMSMHTACTMELSECSVKAVLDDLRRGVG</sequence>
<protein>
    <submittedName>
        <fullName evidence="2">PHP domain-containing protein</fullName>
    </submittedName>
</protein>
<accession>A0A9D1KQB9</accession>
<dbReference type="GO" id="GO:0004534">
    <property type="term" value="F:5'-3' RNA exonuclease activity"/>
    <property type="evidence" value="ECO:0007669"/>
    <property type="project" value="TreeGrafter"/>
</dbReference>
<evidence type="ECO:0000313" key="3">
    <source>
        <dbReference type="Proteomes" id="UP000824160"/>
    </source>
</evidence>
<reference evidence="2" key="2">
    <citation type="journal article" date="2021" name="PeerJ">
        <title>Extensive microbial diversity within the chicken gut microbiome revealed by metagenomics and culture.</title>
        <authorList>
            <person name="Gilroy R."/>
            <person name="Ravi A."/>
            <person name="Getino M."/>
            <person name="Pursley I."/>
            <person name="Horton D.L."/>
            <person name="Alikhan N.F."/>
            <person name="Baker D."/>
            <person name="Gharbi K."/>
            <person name="Hall N."/>
            <person name="Watson M."/>
            <person name="Adriaenssens E.M."/>
            <person name="Foster-Nyarko E."/>
            <person name="Jarju S."/>
            <person name="Secka A."/>
            <person name="Antonio M."/>
            <person name="Oren A."/>
            <person name="Chaudhuri R.R."/>
            <person name="La Ragione R."/>
            <person name="Hildebrand F."/>
            <person name="Pallen M.J."/>
        </authorList>
    </citation>
    <scope>NUCLEOTIDE SEQUENCE</scope>
    <source>
        <strain evidence="2">ChiBcec7-5410</strain>
    </source>
</reference>
<dbReference type="Gene3D" id="3.20.20.140">
    <property type="entry name" value="Metal-dependent hydrolases"/>
    <property type="match status" value="1"/>
</dbReference>
<dbReference type="InterPro" id="IPR016195">
    <property type="entry name" value="Pol/histidinol_Pase-like"/>
</dbReference>
<dbReference type="AlphaFoldDB" id="A0A9D1KQB9"/>
<dbReference type="CDD" id="cd07432">
    <property type="entry name" value="PHP_HisPPase"/>
    <property type="match status" value="1"/>
</dbReference>
<dbReference type="GO" id="GO:0035312">
    <property type="term" value="F:5'-3' DNA exonuclease activity"/>
    <property type="evidence" value="ECO:0007669"/>
    <property type="project" value="TreeGrafter"/>
</dbReference>
<gene>
    <name evidence="2" type="ORF">IAC43_01585</name>
</gene>
<evidence type="ECO:0000313" key="2">
    <source>
        <dbReference type="EMBL" id="HIT93853.1"/>
    </source>
</evidence>
<dbReference type="SUPFAM" id="SSF89550">
    <property type="entry name" value="PHP domain-like"/>
    <property type="match status" value="1"/>
</dbReference>
<dbReference type="Proteomes" id="UP000824160">
    <property type="component" value="Unassembled WGS sequence"/>
</dbReference>
<organism evidence="2 3">
    <name type="scientific">Candidatus Faecivivens stercoripullorum</name>
    <dbReference type="NCBI Taxonomy" id="2840805"/>
    <lineage>
        <taxon>Bacteria</taxon>
        <taxon>Bacillati</taxon>
        <taxon>Bacillota</taxon>
        <taxon>Clostridia</taxon>
        <taxon>Eubacteriales</taxon>
        <taxon>Oscillospiraceae</taxon>
        <taxon>Oscillospiraceae incertae sedis</taxon>
        <taxon>Candidatus Faecivivens</taxon>
    </lineage>
</organism>
<dbReference type="EMBL" id="DVLW01000040">
    <property type="protein sequence ID" value="HIT93853.1"/>
    <property type="molecule type" value="Genomic_DNA"/>
</dbReference>
<comment type="caution">
    <text evidence="2">The sequence shown here is derived from an EMBL/GenBank/DDBJ whole genome shotgun (WGS) entry which is preliminary data.</text>
</comment>
<dbReference type="PANTHER" id="PTHR42924">
    <property type="entry name" value="EXONUCLEASE"/>
    <property type="match status" value="1"/>
</dbReference>
<evidence type="ECO:0000259" key="1">
    <source>
        <dbReference type="SMART" id="SM00481"/>
    </source>
</evidence>